<dbReference type="EMBL" id="JAINUF010000020">
    <property type="protein sequence ID" value="KAJ8335724.1"/>
    <property type="molecule type" value="Genomic_DNA"/>
</dbReference>
<proteinExistence type="predicted"/>
<accession>A0A9Q1EBH2</accession>
<gene>
    <name evidence="2" type="ORF">SKAU_G00390660</name>
</gene>
<reference evidence="2" key="1">
    <citation type="journal article" date="2023" name="Science">
        <title>Genome structures resolve the early diversification of teleost fishes.</title>
        <authorList>
            <person name="Parey E."/>
            <person name="Louis A."/>
            <person name="Montfort J."/>
            <person name="Bouchez O."/>
            <person name="Roques C."/>
            <person name="Iampietro C."/>
            <person name="Lluch J."/>
            <person name="Castinel A."/>
            <person name="Donnadieu C."/>
            <person name="Desvignes T."/>
            <person name="Floi Bucao C."/>
            <person name="Jouanno E."/>
            <person name="Wen M."/>
            <person name="Mejri S."/>
            <person name="Dirks R."/>
            <person name="Jansen H."/>
            <person name="Henkel C."/>
            <person name="Chen W.J."/>
            <person name="Zahm M."/>
            <person name="Cabau C."/>
            <person name="Klopp C."/>
            <person name="Thompson A.W."/>
            <person name="Robinson-Rechavi M."/>
            <person name="Braasch I."/>
            <person name="Lecointre G."/>
            <person name="Bobe J."/>
            <person name="Postlethwait J.H."/>
            <person name="Berthelot C."/>
            <person name="Roest Crollius H."/>
            <person name="Guiguen Y."/>
        </authorList>
    </citation>
    <scope>NUCLEOTIDE SEQUENCE</scope>
    <source>
        <strain evidence="2">WJC10195</strain>
    </source>
</reference>
<feature type="region of interest" description="Disordered" evidence="1">
    <location>
        <begin position="53"/>
        <end position="107"/>
    </location>
</feature>
<dbReference type="AlphaFoldDB" id="A0A9Q1EBH2"/>
<evidence type="ECO:0000256" key="1">
    <source>
        <dbReference type="SAM" id="MobiDB-lite"/>
    </source>
</evidence>
<evidence type="ECO:0000313" key="2">
    <source>
        <dbReference type="EMBL" id="KAJ8335724.1"/>
    </source>
</evidence>
<feature type="compositionally biased region" description="Pro residues" evidence="1">
    <location>
        <begin position="89"/>
        <end position="107"/>
    </location>
</feature>
<keyword evidence="3" id="KW-1185">Reference proteome</keyword>
<sequence>MGGYVAQHMILHDFGQTLFGYKVVGQSTACASLTQGLYISDLRAAPAPLDARLLTPSPYSTPTDPARAVPRPRLQARTAGTGACSRVPYLPPPPPTPPGTAHPACRP</sequence>
<dbReference type="Proteomes" id="UP001152622">
    <property type="component" value="Chromosome 20"/>
</dbReference>
<evidence type="ECO:0000313" key="3">
    <source>
        <dbReference type="Proteomes" id="UP001152622"/>
    </source>
</evidence>
<name>A0A9Q1EBH2_SYNKA</name>
<protein>
    <submittedName>
        <fullName evidence="2">Uncharacterized protein</fullName>
    </submittedName>
</protein>
<organism evidence="2 3">
    <name type="scientific">Synaphobranchus kaupii</name>
    <name type="common">Kaup's arrowtooth eel</name>
    <dbReference type="NCBI Taxonomy" id="118154"/>
    <lineage>
        <taxon>Eukaryota</taxon>
        <taxon>Metazoa</taxon>
        <taxon>Chordata</taxon>
        <taxon>Craniata</taxon>
        <taxon>Vertebrata</taxon>
        <taxon>Euteleostomi</taxon>
        <taxon>Actinopterygii</taxon>
        <taxon>Neopterygii</taxon>
        <taxon>Teleostei</taxon>
        <taxon>Anguilliformes</taxon>
        <taxon>Synaphobranchidae</taxon>
        <taxon>Synaphobranchus</taxon>
    </lineage>
</organism>
<comment type="caution">
    <text evidence="2">The sequence shown here is derived from an EMBL/GenBank/DDBJ whole genome shotgun (WGS) entry which is preliminary data.</text>
</comment>